<dbReference type="GO" id="GO:0008097">
    <property type="term" value="F:5S rRNA binding"/>
    <property type="evidence" value="ECO:0007669"/>
    <property type="project" value="TreeGrafter"/>
</dbReference>
<dbReference type="InterPro" id="IPR005484">
    <property type="entry name" value="Ribosomal_uL18_bac/plant/anim"/>
</dbReference>
<keyword evidence="2 7" id="KW-0699">rRNA-binding</keyword>
<evidence type="ECO:0000256" key="4">
    <source>
        <dbReference type="ARBA" id="ARBA00022980"/>
    </source>
</evidence>
<dbReference type="PANTHER" id="PTHR12899:SF3">
    <property type="entry name" value="LARGE RIBOSOMAL SUBUNIT PROTEIN UL18M"/>
    <property type="match status" value="1"/>
</dbReference>
<evidence type="ECO:0000256" key="8">
    <source>
        <dbReference type="SAM" id="MobiDB-lite"/>
    </source>
</evidence>
<protein>
    <recommendedName>
        <fullName evidence="6 7">Large ribosomal subunit protein uL18</fullName>
    </recommendedName>
</protein>
<dbReference type="GO" id="GO:0006412">
    <property type="term" value="P:translation"/>
    <property type="evidence" value="ECO:0007669"/>
    <property type="project" value="UniProtKB-UniRule"/>
</dbReference>
<evidence type="ECO:0000313" key="10">
    <source>
        <dbReference type="Proteomes" id="UP000034676"/>
    </source>
</evidence>
<dbReference type="NCBIfam" id="TIGR00060">
    <property type="entry name" value="L18_bact"/>
    <property type="match status" value="1"/>
</dbReference>
<evidence type="ECO:0000256" key="6">
    <source>
        <dbReference type="ARBA" id="ARBA00035197"/>
    </source>
</evidence>
<feature type="compositionally biased region" description="Basic residues" evidence="8">
    <location>
        <begin position="1"/>
        <end position="20"/>
    </location>
</feature>
<name>A0A0G0X5R7_9BACT</name>
<comment type="function">
    <text evidence="7">This is one of the proteins that bind and probably mediate the attachment of the 5S RNA into the large ribosomal subunit, where it forms part of the central protuberance.</text>
</comment>
<evidence type="ECO:0000256" key="7">
    <source>
        <dbReference type="HAMAP-Rule" id="MF_01337"/>
    </source>
</evidence>
<dbReference type="PATRIC" id="fig|1618555.3.peg.558"/>
<proteinExistence type="inferred from homology"/>
<organism evidence="9 10">
    <name type="scientific">Candidatus Woesebacteria bacterium GW2011_GWA1_41_13b</name>
    <dbReference type="NCBI Taxonomy" id="1618555"/>
    <lineage>
        <taxon>Bacteria</taxon>
        <taxon>Candidatus Woeseibacteriota</taxon>
    </lineage>
</organism>
<comment type="caution">
    <text evidence="9">The sequence shown here is derived from an EMBL/GenBank/DDBJ whole genome shotgun (WGS) entry which is preliminary data.</text>
</comment>
<evidence type="ECO:0000313" key="9">
    <source>
        <dbReference type="EMBL" id="KKR92000.1"/>
    </source>
</evidence>
<keyword evidence="4 7" id="KW-0689">Ribosomal protein</keyword>
<dbReference type="Pfam" id="PF00861">
    <property type="entry name" value="Ribosomal_L18p"/>
    <property type="match status" value="1"/>
</dbReference>
<sequence>MITRYKKSSQRRAVRTRNKVRGSSDRPRLSVFRSNKYIWAQVIDDSMGKTLAAAGGKKPAEVGKTIAERALKAKIKRIVFDRGAYRYHGQVKILAEAAREGGMEF</sequence>
<dbReference type="Proteomes" id="UP000034676">
    <property type="component" value="Unassembled WGS sequence"/>
</dbReference>
<evidence type="ECO:0000256" key="3">
    <source>
        <dbReference type="ARBA" id="ARBA00022884"/>
    </source>
</evidence>
<accession>A0A0G0X5R7</accession>
<evidence type="ECO:0000256" key="1">
    <source>
        <dbReference type="ARBA" id="ARBA00007116"/>
    </source>
</evidence>
<keyword evidence="5 7" id="KW-0687">Ribonucleoprotein</keyword>
<comment type="similarity">
    <text evidence="1 7">Belongs to the universal ribosomal protein uL18 family.</text>
</comment>
<dbReference type="InterPro" id="IPR057268">
    <property type="entry name" value="Ribosomal_L18"/>
</dbReference>
<gene>
    <name evidence="7" type="primary">rplR</name>
    <name evidence="9" type="ORF">UU42_C0006G0039</name>
</gene>
<dbReference type="HAMAP" id="MF_01337_B">
    <property type="entry name" value="Ribosomal_uL18_B"/>
    <property type="match status" value="1"/>
</dbReference>
<dbReference type="Gene3D" id="3.30.420.100">
    <property type="match status" value="1"/>
</dbReference>
<dbReference type="GO" id="GO:0003735">
    <property type="term" value="F:structural constituent of ribosome"/>
    <property type="evidence" value="ECO:0007669"/>
    <property type="project" value="InterPro"/>
</dbReference>
<comment type="subunit">
    <text evidence="7">Part of the 50S ribosomal subunit; part of the 5S rRNA/L5/L18/L25 subcomplex. Contacts the 5S and 23S rRNAs.</text>
</comment>
<dbReference type="InterPro" id="IPR004389">
    <property type="entry name" value="Ribosomal_uL18_bac-type"/>
</dbReference>
<dbReference type="PANTHER" id="PTHR12899">
    <property type="entry name" value="39S RIBOSOMAL PROTEIN L18, MITOCHONDRIAL"/>
    <property type="match status" value="1"/>
</dbReference>
<feature type="region of interest" description="Disordered" evidence="8">
    <location>
        <begin position="1"/>
        <end position="26"/>
    </location>
</feature>
<dbReference type="AlphaFoldDB" id="A0A0G0X5R7"/>
<dbReference type="CDD" id="cd00432">
    <property type="entry name" value="Ribosomal_L18_L5e"/>
    <property type="match status" value="1"/>
</dbReference>
<reference evidence="9 10" key="1">
    <citation type="journal article" date="2015" name="Nature">
        <title>rRNA introns, odd ribosomes, and small enigmatic genomes across a large radiation of phyla.</title>
        <authorList>
            <person name="Brown C.T."/>
            <person name="Hug L.A."/>
            <person name="Thomas B.C."/>
            <person name="Sharon I."/>
            <person name="Castelle C.J."/>
            <person name="Singh A."/>
            <person name="Wilkins M.J."/>
            <person name="Williams K.H."/>
            <person name="Banfield J.F."/>
        </authorList>
    </citation>
    <scope>NUCLEOTIDE SEQUENCE [LARGE SCALE GENOMIC DNA]</scope>
</reference>
<dbReference type="SUPFAM" id="SSF53137">
    <property type="entry name" value="Translational machinery components"/>
    <property type="match status" value="1"/>
</dbReference>
<dbReference type="EMBL" id="LCAO01000006">
    <property type="protein sequence ID" value="KKR92000.1"/>
    <property type="molecule type" value="Genomic_DNA"/>
</dbReference>
<evidence type="ECO:0000256" key="5">
    <source>
        <dbReference type="ARBA" id="ARBA00023274"/>
    </source>
</evidence>
<keyword evidence="3 7" id="KW-0694">RNA-binding</keyword>
<evidence type="ECO:0000256" key="2">
    <source>
        <dbReference type="ARBA" id="ARBA00022730"/>
    </source>
</evidence>
<dbReference type="GO" id="GO:0022625">
    <property type="term" value="C:cytosolic large ribosomal subunit"/>
    <property type="evidence" value="ECO:0007669"/>
    <property type="project" value="TreeGrafter"/>
</dbReference>